<proteinExistence type="inferred from homology"/>
<evidence type="ECO:0000313" key="7">
    <source>
        <dbReference type="Proteomes" id="UP000326939"/>
    </source>
</evidence>
<dbReference type="Proteomes" id="UP000326939">
    <property type="component" value="Chromosome 14"/>
</dbReference>
<evidence type="ECO:0000313" key="6">
    <source>
        <dbReference type="EMBL" id="KAB5527829.1"/>
    </source>
</evidence>
<feature type="domain" description="HMA" evidence="5">
    <location>
        <begin position="18"/>
        <end position="84"/>
    </location>
</feature>
<dbReference type="PROSITE" id="PS50846">
    <property type="entry name" value="HMA_2"/>
    <property type="match status" value="2"/>
</dbReference>
<keyword evidence="3" id="KW-0449">Lipoprotein</keyword>
<dbReference type="AlphaFoldDB" id="A0A5N5K862"/>
<dbReference type="EMBL" id="VDCV01000014">
    <property type="protein sequence ID" value="KAB5527829.1"/>
    <property type="molecule type" value="Genomic_DNA"/>
</dbReference>
<keyword evidence="2" id="KW-0479">Metal-binding</keyword>
<feature type="domain" description="HMA" evidence="5">
    <location>
        <begin position="111"/>
        <end position="174"/>
    </location>
</feature>
<dbReference type="InterPro" id="IPR006121">
    <property type="entry name" value="HMA_dom"/>
</dbReference>
<sequence>MAAAVKVETEKKVAEKEVITAVYKVNLHCQQCARDIKKPLLITQGVHSVEADAEKSEVKIKGAIDVIKIQKLLQKLSKKKVELISPLVQVKESVTEEKKEVKVEAKPAPKLSTHSMKVHLHCDTCEKDLCKELLKHKSIYSVKTDMKAQTITVDGTMEGDKLVAYIRKKVNKNAEIIRPHPEKKEEKIEKPKVEAKSKEEKVETTVERKAEKKVEVKTMEGGDKVETVERKAEKKAEVRTIEGGDKVERVERKAEKQVVEVKTIEGRGDTPYVIQYVYAPQFFSDVYPHAAPQFFPQFFSAVNPHAAPQFFSDENPHACFIM</sequence>
<dbReference type="PANTHER" id="PTHR46195:SF12">
    <property type="entry name" value="HEAVY METAL-ASSOCIATED ISOPRENYLATED PLANT PROTEIN 4"/>
    <property type="match status" value="1"/>
</dbReference>
<keyword evidence="7" id="KW-1185">Reference proteome</keyword>
<dbReference type="Gene3D" id="3.30.70.100">
    <property type="match status" value="2"/>
</dbReference>
<protein>
    <recommendedName>
        <fullName evidence="5">HMA domain-containing protein</fullName>
    </recommendedName>
</protein>
<gene>
    <name evidence="6" type="ORF">DKX38_021676</name>
</gene>
<evidence type="ECO:0000256" key="3">
    <source>
        <dbReference type="ARBA" id="ARBA00023289"/>
    </source>
</evidence>
<keyword evidence="3" id="KW-0636">Prenylation</keyword>
<dbReference type="GO" id="GO:0046872">
    <property type="term" value="F:metal ion binding"/>
    <property type="evidence" value="ECO:0007669"/>
    <property type="project" value="UniProtKB-KW"/>
</dbReference>
<dbReference type="InterPro" id="IPR044577">
    <property type="entry name" value="HIPP4/7/8/17/18/19"/>
</dbReference>
<dbReference type="CDD" id="cd00371">
    <property type="entry name" value="HMA"/>
    <property type="match status" value="1"/>
</dbReference>
<dbReference type="InterPro" id="IPR036163">
    <property type="entry name" value="HMA_dom_sf"/>
</dbReference>
<evidence type="ECO:0000256" key="2">
    <source>
        <dbReference type="ARBA" id="ARBA00022723"/>
    </source>
</evidence>
<dbReference type="PANTHER" id="PTHR46195">
    <property type="entry name" value="HEAVY METAL-ASSOCIATED ISOPRENYLATED PLANT PROTEIN 7"/>
    <property type="match status" value="1"/>
</dbReference>
<dbReference type="Pfam" id="PF00403">
    <property type="entry name" value="HMA"/>
    <property type="match status" value="2"/>
</dbReference>
<name>A0A5N5K862_9ROSI</name>
<keyword evidence="1" id="KW-0488">Methylation</keyword>
<evidence type="ECO:0000259" key="5">
    <source>
        <dbReference type="PROSITE" id="PS50846"/>
    </source>
</evidence>
<reference evidence="7" key="1">
    <citation type="journal article" date="2019" name="Gigascience">
        <title>De novo genome assembly of the endangered Acer yangbiense, a plant species with extremely small populations endemic to Yunnan Province, China.</title>
        <authorList>
            <person name="Yang J."/>
            <person name="Wariss H.M."/>
            <person name="Tao L."/>
            <person name="Zhang R."/>
            <person name="Yun Q."/>
            <person name="Hollingsworth P."/>
            <person name="Dao Z."/>
            <person name="Luo G."/>
            <person name="Guo H."/>
            <person name="Ma Y."/>
            <person name="Sun W."/>
        </authorList>
    </citation>
    <scope>NUCLEOTIDE SEQUENCE [LARGE SCALE GENOMIC DNA]</scope>
    <source>
        <strain evidence="7">cv. br00</strain>
    </source>
</reference>
<comment type="caution">
    <text evidence="6">The sequence shown here is derived from an EMBL/GenBank/DDBJ whole genome shotgun (WGS) entry which is preliminary data.</text>
</comment>
<evidence type="ECO:0000256" key="4">
    <source>
        <dbReference type="ARBA" id="ARBA00024045"/>
    </source>
</evidence>
<accession>A0A5N5K862</accession>
<dbReference type="SUPFAM" id="SSF55008">
    <property type="entry name" value="HMA, heavy metal-associated domain"/>
    <property type="match status" value="2"/>
</dbReference>
<organism evidence="6 7">
    <name type="scientific">Salix brachista</name>
    <dbReference type="NCBI Taxonomy" id="2182728"/>
    <lineage>
        <taxon>Eukaryota</taxon>
        <taxon>Viridiplantae</taxon>
        <taxon>Streptophyta</taxon>
        <taxon>Embryophyta</taxon>
        <taxon>Tracheophyta</taxon>
        <taxon>Spermatophyta</taxon>
        <taxon>Magnoliopsida</taxon>
        <taxon>eudicotyledons</taxon>
        <taxon>Gunneridae</taxon>
        <taxon>Pentapetalae</taxon>
        <taxon>rosids</taxon>
        <taxon>fabids</taxon>
        <taxon>Malpighiales</taxon>
        <taxon>Salicaceae</taxon>
        <taxon>Saliceae</taxon>
        <taxon>Salix</taxon>
    </lineage>
</organism>
<evidence type="ECO:0000256" key="1">
    <source>
        <dbReference type="ARBA" id="ARBA00022481"/>
    </source>
</evidence>
<comment type="similarity">
    <text evidence="4">Belongs to the HIPP family.</text>
</comment>